<evidence type="ECO:0000256" key="7">
    <source>
        <dbReference type="SAM" id="Phobius"/>
    </source>
</evidence>
<evidence type="ECO:0000256" key="1">
    <source>
        <dbReference type="ARBA" id="ARBA00004162"/>
    </source>
</evidence>
<sequence>MTADAFSNLPGSTPPAEPRKLYRSRSESWLGGVCGGIAEYFGWDANLVRIAFVASVLLPGPQFLLYLLLWIIIPREPIVPAAAIAPASVDFGKDVGA</sequence>
<keyword evidence="5 7" id="KW-0472">Membrane</keyword>
<evidence type="ECO:0000256" key="2">
    <source>
        <dbReference type="ARBA" id="ARBA00022475"/>
    </source>
</evidence>
<keyword evidence="2" id="KW-1003">Cell membrane</keyword>
<dbReference type="RefSeq" id="WP_170193860.1">
    <property type="nucleotide sequence ID" value="NZ_JABBNB010000007.1"/>
</dbReference>
<evidence type="ECO:0000256" key="5">
    <source>
        <dbReference type="ARBA" id="ARBA00023136"/>
    </source>
</evidence>
<keyword evidence="10" id="KW-1185">Reference proteome</keyword>
<protein>
    <submittedName>
        <fullName evidence="9">PspC domain-containing protein</fullName>
    </submittedName>
</protein>
<dbReference type="GO" id="GO:0005886">
    <property type="term" value="C:plasma membrane"/>
    <property type="evidence" value="ECO:0007669"/>
    <property type="project" value="UniProtKB-SubCell"/>
</dbReference>
<gene>
    <name evidence="9" type="ORF">HH308_09080</name>
</gene>
<evidence type="ECO:0000256" key="3">
    <source>
        <dbReference type="ARBA" id="ARBA00022692"/>
    </source>
</evidence>
<dbReference type="EMBL" id="JABBNB010000007">
    <property type="protein sequence ID" value="NMO01366.1"/>
    <property type="molecule type" value="Genomic_DNA"/>
</dbReference>
<name>A0A848KRQ1_9ACTN</name>
<proteinExistence type="predicted"/>
<feature type="transmembrane region" description="Helical" evidence="7">
    <location>
        <begin position="50"/>
        <end position="73"/>
    </location>
</feature>
<evidence type="ECO:0000256" key="6">
    <source>
        <dbReference type="SAM" id="MobiDB-lite"/>
    </source>
</evidence>
<dbReference type="InterPro" id="IPR052027">
    <property type="entry name" value="PspC"/>
</dbReference>
<dbReference type="PANTHER" id="PTHR33885:SF3">
    <property type="entry name" value="PHAGE SHOCK PROTEIN C"/>
    <property type="match status" value="1"/>
</dbReference>
<evidence type="ECO:0000313" key="10">
    <source>
        <dbReference type="Proteomes" id="UP000550729"/>
    </source>
</evidence>
<comment type="subcellular location">
    <subcellularLocation>
        <location evidence="1">Cell membrane</location>
        <topology evidence="1">Single-pass membrane protein</topology>
    </subcellularLocation>
</comment>
<dbReference type="PANTHER" id="PTHR33885">
    <property type="entry name" value="PHAGE SHOCK PROTEIN C"/>
    <property type="match status" value="1"/>
</dbReference>
<evidence type="ECO:0000313" key="9">
    <source>
        <dbReference type="EMBL" id="NMO01366.1"/>
    </source>
</evidence>
<comment type="caution">
    <text evidence="9">The sequence shown here is derived from an EMBL/GenBank/DDBJ whole genome shotgun (WGS) entry which is preliminary data.</text>
</comment>
<accession>A0A848KRQ1</accession>
<keyword evidence="4 7" id="KW-1133">Transmembrane helix</keyword>
<evidence type="ECO:0000256" key="4">
    <source>
        <dbReference type="ARBA" id="ARBA00022989"/>
    </source>
</evidence>
<organism evidence="9 10">
    <name type="scientific">Gordonia asplenii</name>
    <dbReference type="NCBI Taxonomy" id="2725283"/>
    <lineage>
        <taxon>Bacteria</taxon>
        <taxon>Bacillati</taxon>
        <taxon>Actinomycetota</taxon>
        <taxon>Actinomycetes</taxon>
        <taxon>Mycobacteriales</taxon>
        <taxon>Gordoniaceae</taxon>
        <taxon>Gordonia</taxon>
    </lineage>
</organism>
<feature type="domain" description="Phage shock protein PspC N-terminal" evidence="8">
    <location>
        <begin position="19"/>
        <end position="76"/>
    </location>
</feature>
<dbReference type="Proteomes" id="UP000550729">
    <property type="component" value="Unassembled WGS sequence"/>
</dbReference>
<dbReference type="InterPro" id="IPR007168">
    <property type="entry name" value="Phageshock_PspC_N"/>
</dbReference>
<feature type="region of interest" description="Disordered" evidence="6">
    <location>
        <begin position="1"/>
        <end position="20"/>
    </location>
</feature>
<reference evidence="9 10" key="1">
    <citation type="submission" date="2020-04" db="EMBL/GenBank/DDBJ databases">
        <title>Gordonia sp. nov. TBRC 11910.</title>
        <authorList>
            <person name="Suriyachadkun C."/>
        </authorList>
    </citation>
    <scope>NUCLEOTIDE SEQUENCE [LARGE SCALE GENOMIC DNA]</scope>
    <source>
        <strain evidence="9 10">TBRC 11910</strain>
    </source>
</reference>
<dbReference type="AlphaFoldDB" id="A0A848KRQ1"/>
<evidence type="ECO:0000259" key="8">
    <source>
        <dbReference type="Pfam" id="PF04024"/>
    </source>
</evidence>
<keyword evidence="3 7" id="KW-0812">Transmembrane</keyword>
<dbReference type="Pfam" id="PF04024">
    <property type="entry name" value="PspC"/>
    <property type="match status" value="1"/>
</dbReference>